<dbReference type="Proteomes" id="UP001307889">
    <property type="component" value="Chromosome 2"/>
</dbReference>
<gene>
    <name evidence="2" type="ORF">NTJ_04009</name>
</gene>
<proteinExistence type="predicted"/>
<accession>A0ABN7AK02</accession>
<evidence type="ECO:0000313" key="2">
    <source>
        <dbReference type="EMBL" id="BES91201.1"/>
    </source>
</evidence>
<feature type="region of interest" description="Disordered" evidence="1">
    <location>
        <begin position="50"/>
        <end position="69"/>
    </location>
</feature>
<reference evidence="2 3" key="1">
    <citation type="submission" date="2023-09" db="EMBL/GenBank/DDBJ databases">
        <title>Nesidiocoris tenuis whole genome shotgun sequence.</title>
        <authorList>
            <person name="Shibata T."/>
            <person name="Shimoda M."/>
            <person name="Kobayashi T."/>
            <person name="Uehara T."/>
        </authorList>
    </citation>
    <scope>NUCLEOTIDE SEQUENCE [LARGE SCALE GENOMIC DNA]</scope>
    <source>
        <strain evidence="2 3">Japan</strain>
    </source>
</reference>
<keyword evidence="3" id="KW-1185">Reference proteome</keyword>
<evidence type="ECO:0000256" key="1">
    <source>
        <dbReference type="SAM" id="MobiDB-lite"/>
    </source>
</evidence>
<sequence>MSAARLADRAINPALRHQEALILKPSIINVDGIRMMRHVRVRPFASVCQEDRPRSRRWNDKDNSDKPTTIGQLGYSSVIYSASFSRRTFQLGNGLS</sequence>
<protein>
    <submittedName>
        <fullName evidence="2">Uncharacterized protein</fullName>
    </submittedName>
</protein>
<name>A0ABN7AK02_9HEMI</name>
<organism evidence="2 3">
    <name type="scientific">Nesidiocoris tenuis</name>
    <dbReference type="NCBI Taxonomy" id="355587"/>
    <lineage>
        <taxon>Eukaryota</taxon>
        <taxon>Metazoa</taxon>
        <taxon>Ecdysozoa</taxon>
        <taxon>Arthropoda</taxon>
        <taxon>Hexapoda</taxon>
        <taxon>Insecta</taxon>
        <taxon>Pterygota</taxon>
        <taxon>Neoptera</taxon>
        <taxon>Paraneoptera</taxon>
        <taxon>Hemiptera</taxon>
        <taxon>Heteroptera</taxon>
        <taxon>Panheteroptera</taxon>
        <taxon>Cimicomorpha</taxon>
        <taxon>Miridae</taxon>
        <taxon>Dicyphina</taxon>
        <taxon>Nesidiocoris</taxon>
    </lineage>
</organism>
<evidence type="ECO:0000313" key="3">
    <source>
        <dbReference type="Proteomes" id="UP001307889"/>
    </source>
</evidence>
<dbReference type="EMBL" id="AP028910">
    <property type="protein sequence ID" value="BES91201.1"/>
    <property type="molecule type" value="Genomic_DNA"/>
</dbReference>
<feature type="compositionally biased region" description="Basic and acidic residues" evidence="1">
    <location>
        <begin position="50"/>
        <end position="65"/>
    </location>
</feature>